<sequence>MTARWHYIIWFILIVRLILPWLPASSYSIYSLFLTGFEPSYVKSEEKLKYGHTIIILLEHNSNLYPVPGMANLSENKSMLKRRIIMIKKFNKRSYLWSALGMAIVIGVSTFSLIYVKAEEPVNQVVKKNIEQKESSKKEKLDKESAPFNKDTSFFATTNTFPIWVNRSAKEGLTTPLYEKITSKGITISFDEMYVEKSRAYIHFRIENKDGNLVPYEFDTSGLDIEEDGKENGKQVTNPRYKLPGYKPKTQIKDGLFKTGPSAQIDYISNEKLDSLLEHGKDYVKDNSLKELPREAYPNQEADFIRLPDLDKEDILYRMIDKPEGVIEISGPNSYVLPDSIKIKLQIDRIGKTKGDWNYEFEAKVDQDKAAKATEIMKEESEKGSMKD</sequence>
<reference evidence="3 4" key="1">
    <citation type="submission" date="2013-01" db="EMBL/GenBank/DDBJ databases">
        <title>The Genome Sequence of Bacillus cereus TIAC219.</title>
        <authorList>
            <consortium name="The Broad Institute Genome Sequencing Platform"/>
            <consortium name="The Broad Institute Genome Sequencing Center for Infectious Disease"/>
            <person name="Feldgarden M."/>
            <person name="Van der Auwera G.A."/>
            <person name="Mahillon J."/>
            <person name="Duprez V."/>
            <person name="Timmery S."/>
            <person name="Mattelet C."/>
            <person name="Dierick K."/>
            <person name="Sun M."/>
            <person name="Yu Z."/>
            <person name="Zhu L."/>
            <person name="Hu X."/>
            <person name="Shank E.B."/>
            <person name="Swiecicka I."/>
            <person name="Hansen B.M."/>
            <person name="Andrup L."/>
            <person name="Walker B."/>
            <person name="Young S.K."/>
            <person name="Zeng Q."/>
            <person name="Gargeya S."/>
            <person name="Fitzgerald M."/>
            <person name="Haas B."/>
            <person name="Abouelleil A."/>
            <person name="Alvarado L."/>
            <person name="Arachchi H.M."/>
            <person name="Berlin A.M."/>
            <person name="Chapman S.B."/>
            <person name="Dewar J."/>
            <person name="Goldberg J."/>
            <person name="Griggs A."/>
            <person name="Gujja S."/>
            <person name="Hansen M."/>
            <person name="Howarth C."/>
            <person name="Imamovic A."/>
            <person name="Larimer J."/>
            <person name="McCowan C."/>
            <person name="Murphy C."/>
            <person name="Neiman D."/>
            <person name="Pearson M."/>
            <person name="Priest M."/>
            <person name="Roberts A."/>
            <person name="Saif S."/>
            <person name="Shea T."/>
            <person name="Sisk P."/>
            <person name="Sykes S."/>
            <person name="Wortman J."/>
            <person name="Nusbaum C."/>
            <person name="Birren B."/>
        </authorList>
    </citation>
    <scope>NUCLEOTIDE SEQUENCE [LARGE SCALE GENOMIC DNA]</scope>
    <source>
        <strain evidence="3 4">TIAC219</strain>
    </source>
</reference>
<evidence type="ECO:0000313" key="2">
    <source>
        <dbReference type="EMBL" id="EOQ58000.1"/>
    </source>
</evidence>
<keyword evidence="1" id="KW-0472">Membrane</keyword>
<dbReference type="EMBL" id="AHCJ01000073">
    <property type="protein sequence ID" value="EOQ58540.1"/>
    <property type="molecule type" value="Genomic_DNA"/>
</dbReference>
<feature type="transmembrane region" description="Helical" evidence="1">
    <location>
        <begin position="94"/>
        <end position="116"/>
    </location>
</feature>
<dbReference type="Proteomes" id="UP000014060">
    <property type="component" value="Unassembled WGS sequence"/>
</dbReference>
<organism evidence="3 4">
    <name type="scientific">Bacillus cereus TIAC219</name>
    <dbReference type="NCBI Taxonomy" id="718222"/>
    <lineage>
        <taxon>Bacteria</taxon>
        <taxon>Bacillati</taxon>
        <taxon>Bacillota</taxon>
        <taxon>Bacilli</taxon>
        <taxon>Bacillales</taxon>
        <taxon>Bacillaceae</taxon>
        <taxon>Bacillus</taxon>
        <taxon>Bacillus cereus group</taxon>
    </lineage>
</organism>
<keyword evidence="1" id="KW-1133">Transmembrane helix</keyword>
<protein>
    <recommendedName>
        <fullName evidence="5">ECF-type sigma factor negative effector</fullName>
    </recommendedName>
</protein>
<accession>A0ABC9SRK9</accession>
<dbReference type="EMBL" id="AHCJ01000081">
    <property type="protein sequence ID" value="EOQ58000.1"/>
    <property type="molecule type" value="Genomic_DNA"/>
</dbReference>
<gene>
    <name evidence="3" type="ORF">IAY_06829</name>
    <name evidence="2" type="ORF">IAY_07176</name>
</gene>
<evidence type="ECO:0000256" key="1">
    <source>
        <dbReference type="SAM" id="Phobius"/>
    </source>
</evidence>
<feature type="transmembrane region" description="Helical" evidence="1">
    <location>
        <begin position="7"/>
        <end position="30"/>
    </location>
</feature>
<keyword evidence="1" id="KW-0812">Transmembrane</keyword>
<evidence type="ECO:0000313" key="3">
    <source>
        <dbReference type="EMBL" id="EOQ58540.1"/>
    </source>
</evidence>
<evidence type="ECO:0008006" key="5">
    <source>
        <dbReference type="Google" id="ProtNLM"/>
    </source>
</evidence>
<proteinExistence type="predicted"/>
<comment type="caution">
    <text evidence="3">The sequence shown here is derived from an EMBL/GenBank/DDBJ whole genome shotgun (WGS) entry which is preliminary data.</text>
</comment>
<feature type="transmembrane region" description="Helical" evidence="1">
    <location>
        <begin position="50"/>
        <end position="73"/>
    </location>
</feature>
<name>A0ABC9SRK9_BACCE</name>
<evidence type="ECO:0000313" key="4">
    <source>
        <dbReference type="Proteomes" id="UP000014060"/>
    </source>
</evidence>
<dbReference type="AlphaFoldDB" id="A0ABC9SRK9"/>